<dbReference type="InterPro" id="IPR014724">
    <property type="entry name" value="RNA_pol_RPB2_OB-fold"/>
</dbReference>
<dbReference type="InterPro" id="IPR015712">
    <property type="entry name" value="DNA-dir_RNA_pol_su2"/>
</dbReference>
<dbReference type="InterPro" id="IPR007120">
    <property type="entry name" value="DNA-dir_RNAP_su2_dom"/>
</dbReference>
<keyword evidence="3" id="KW-0808">Transferase</keyword>
<protein>
    <recommendedName>
        <fullName evidence="1">DNA-directed RNA polymerase</fullName>
        <ecNumber evidence="1">2.7.7.6</ecNumber>
    </recommendedName>
</protein>
<dbReference type="GO" id="GO:0006351">
    <property type="term" value="P:DNA-templated transcription"/>
    <property type="evidence" value="ECO:0007669"/>
    <property type="project" value="InterPro"/>
</dbReference>
<proteinExistence type="predicted"/>
<evidence type="ECO:0000256" key="1">
    <source>
        <dbReference type="ARBA" id="ARBA00012418"/>
    </source>
</evidence>
<evidence type="ECO:0000259" key="6">
    <source>
        <dbReference type="Pfam" id="PF00562"/>
    </source>
</evidence>
<feature type="domain" description="DNA-directed RNA polymerase subunit 2 hybrid-binding" evidence="6">
    <location>
        <begin position="4"/>
        <end position="279"/>
    </location>
</feature>
<dbReference type="PANTHER" id="PTHR20856">
    <property type="entry name" value="DNA-DIRECTED RNA POLYMERASE I SUBUNIT 2"/>
    <property type="match status" value="1"/>
</dbReference>
<dbReference type="SUPFAM" id="SSF64484">
    <property type="entry name" value="beta and beta-prime subunits of DNA dependent RNA-polymerase"/>
    <property type="match status" value="1"/>
</dbReference>
<evidence type="ECO:0000256" key="3">
    <source>
        <dbReference type="ARBA" id="ARBA00022679"/>
    </source>
</evidence>
<dbReference type="Gene3D" id="2.40.270.10">
    <property type="entry name" value="DNA-directed RNA polymerase, subunit 2, domain 6"/>
    <property type="match status" value="1"/>
</dbReference>
<sequence length="281" mass="31694">PISTTPNSQNAMILYAMFLGYNQEDSSILNKQTVERGFLRGVYYKMDTIEIEKNQSVRVPRPRETMYIRNNPYNKLDESGVVEIGQMIEPGDIVVGIVVELAQVTENGKRYLDKSSTYENNETGRVVSVVTKLDGEDKFIMITYEYERSMSIGDKMSSRSGNKNVCGILIPHNDMPHTRSGMRPDIIINPASIPTRMTLAQVFETTISKLAAKKGVFLDGTVYTSFDSHELIDELEKEGLAIRDEMINGITGEMFNVALFYGPQTIMRIPKFVKEDRHAIG</sequence>
<gene>
    <name evidence="7" type="ORF">S01H4_45001</name>
</gene>
<reference evidence="7" key="1">
    <citation type="journal article" date="2014" name="Front. Microbiol.">
        <title>High frequency of phylogenetically diverse reductive dehalogenase-homologous genes in deep subseafloor sedimentary metagenomes.</title>
        <authorList>
            <person name="Kawai M."/>
            <person name="Futagami T."/>
            <person name="Toyoda A."/>
            <person name="Takaki Y."/>
            <person name="Nishi S."/>
            <person name="Hori S."/>
            <person name="Arai W."/>
            <person name="Tsubouchi T."/>
            <person name="Morono Y."/>
            <person name="Uchiyama I."/>
            <person name="Ito T."/>
            <person name="Fujiyama A."/>
            <person name="Inagaki F."/>
            <person name="Takami H."/>
        </authorList>
    </citation>
    <scope>NUCLEOTIDE SEQUENCE</scope>
    <source>
        <strain evidence="7">Expedition CK06-06</strain>
    </source>
</reference>
<dbReference type="Gene3D" id="2.40.50.150">
    <property type="match status" value="1"/>
</dbReference>
<dbReference type="GO" id="GO:0003677">
    <property type="term" value="F:DNA binding"/>
    <property type="evidence" value="ECO:0007669"/>
    <property type="project" value="InterPro"/>
</dbReference>
<dbReference type="InterPro" id="IPR037033">
    <property type="entry name" value="DNA-dir_RNAP_su2_hyb_sf"/>
</dbReference>
<evidence type="ECO:0000256" key="4">
    <source>
        <dbReference type="ARBA" id="ARBA00022695"/>
    </source>
</evidence>
<keyword evidence="2" id="KW-0240">DNA-directed RNA polymerase</keyword>
<dbReference type="Pfam" id="PF00562">
    <property type="entry name" value="RNA_pol_Rpb2_6"/>
    <property type="match status" value="1"/>
</dbReference>
<name>X1CHB4_9ZZZZ</name>
<keyword evidence="5" id="KW-0804">Transcription</keyword>
<dbReference type="EMBL" id="BART01025012">
    <property type="protein sequence ID" value="GAG95668.1"/>
    <property type="molecule type" value="Genomic_DNA"/>
</dbReference>
<accession>X1CHB4</accession>
<evidence type="ECO:0000256" key="2">
    <source>
        <dbReference type="ARBA" id="ARBA00022478"/>
    </source>
</evidence>
<dbReference type="GO" id="GO:0032549">
    <property type="term" value="F:ribonucleoside binding"/>
    <property type="evidence" value="ECO:0007669"/>
    <property type="project" value="InterPro"/>
</dbReference>
<dbReference type="AlphaFoldDB" id="X1CHB4"/>
<dbReference type="EC" id="2.7.7.6" evidence="1"/>
<evidence type="ECO:0000313" key="7">
    <source>
        <dbReference type="EMBL" id="GAG95668.1"/>
    </source>
</evidence>
<dbReference type="GO" id="GO:0003899">
    <property type="term" value="F:DNA-directed RNA polymerase activity"/>
    <property type="evidence" value="ECO:0007669"/>
    <property type="project" value="UniProtKB-EC"/>
</dbReference>
<comment type="caution">
    <text evidence="7">The sequence shown here is derived from an EMBL/GenBank/DDBJ whole genome shotgun (WGS) entry which is preliminary data.</text>
</comment>
<organism evidence="7">
    <name type="scientific">marine sediment metagenome</name>
    <dbReference type="NCBI Taxonomy" id="412755"/>
    <lineage>
        <taxon>unclassified sequences</taxon>
        <taxon>metagenomes</taxon>
        <taxon>ecological metagenomes</taxon>
    </lineage>
</organism>
<feature type="non-terminal residue" evidence="7">
    <location>
        <position position="281"/>
    </location>
</feature>
<evidence type="ECO:0000256" key="5">
    <source>
        <dbReference type="ARBA" id="ARBA00023163"/>
    </source>
</evidence>
<feature type="non-terminal residue" evidence="7">
    <location>
        <position position="1"/>
    </location>
</feature>
<keyword evidence="4" id="KW-0548">Nucleotidyltransferase</keyword>
<dbReference type="GO" id="GO:0000428">
    <property type="term" value="C:DNA-directed RNA polymerase complex"/>
    <property type="evidence" value="ECO:0007669"/>
    <property type="project" value="UniProtKB-KW"/>
</dbReference>